<reference evidence="3" key="1">
    <citation type="journal article" date="2019" name="Int. J. Syst. Evol. Microbiol.">
        <title>The Global Catalogue of Microorganisms (GCM) 10K type strain sequencing project: providing services to taxonomists for standard genome sequencing and annotation.</title>
        <authorList>
            <consortium name="The Broad Institute Genomics Platform"/>
            <consortium name="The Broad Institute Genome Sequencing Center for Infectious Disease"/>
            <person name="Wu L."/>
            <person name="Ma J."/>
        </authorList>
    </citation>
    <scope>NUCLEOTIDE SEQUENCE [LARGE SCALE GENOMIC DNA]</scope>
    <source>
        <strain evidence="3">JCM 12763</strain>
    </source>
</reference>
<proteinExistence type="predicted"/>
<dbReference type="RefSeq" id="WP_386393016.1">
    <property type="nucleotide sequence ID" value="NZ_JBHSPT010000008.1"/>
</dbReference>
<evidence type="ECO:0000256" key="1">
    <source>
        <dbReference type="SAM" id="Phobius"/>
    </source>
</evidence>
<keyword evidence="1" id="KW-0812">Transmembrane</keyword>
<comment type="caution">
    <text evidence="2">The sequence shown here is derived from an EMBL/GenBank/DDBJ whole genome shotgun (WGS) entry which is preliminary data.</text>
</comment>
<protein>
    <submittedName>
        <fullName evidence="2">Uncharacterized protein</fullName>
    </submittedName>
</protein>
<evidence type="ECO:0000313" key="2">
    <source>
        <dbReference type="EMBL" id="MFC6054489.1"/>
    </source>
</evidence>
<keyword evidence="3" id="KW-1185">Reference proteome</keyword>
<name>A0ABW1LST0_9ACTN</name>
<dbReference type="Proteomes" id="UP001596242">
    <property type="component" value="Unassembled WGS sequence"/>
</dbReference>
<gene>
    <name evidence="2" type="ORF">ACFP50_03125</name>
</gene>
<organism evidence="2 3">
    <name type="scientific">Streptomyces pratens</name>
    <dbReference type="NCBI Taxonomy" id="887456"/>
    <lineage>
        <taxon>Bacteria</taxon>
        <taxon>Bacillati</taxon>
        <taxon>Actinomycetota</taxon>
        <taxon>Actinomycetes</taxon>
        <taxon>Kitasatosporales</taxon>
        <taxon>Streptomycetaceae</taxon>
        <taxon>Streptomyces</taxon>
    </lineage>
</organism>
<evidence type="ECO:0000313" key="3">
    <source>
        <dbReference type="Proteomes" id="UP001596242"/>
    </source>
</evidence>
<keyword evidence="1" id="KW-1133">Transmembrane helix</keyword>
<sequence length="59" mass="5959">MPSSRTNILFAVLLAVLACGEVVLITSDASNGIRYGVGAALALAMLAVVARLAKGADSR</sequence>
<dbReference type="EMBL" id="JBHSPT010000008">
    <property type="protein sequence ID" value="MFC6054489.1"/>
    <property type="molecule type" value="Genomic_DNA"/>
</dbReference>
<dbReference type="PROSITE" id="PS51257">
    <property type="entry name" value="PROKAR_LIPOPROTEIN"/>
    <property type="match status" value="1"/>
</dbReference>
<keyword evidence="1" id="KW-0472">Membrane</keyword>
<accession>A0ABW1LST0</accession>
<feature type="transmembrane region" description="Helical" evidence="1">
    <location>
        <begin position="34"/>
        <end position="53"/>
    </location>
</feature>